<dbReference type="EMBL" id="CP036433">
    <property type="protein sequence ID" value="QDU96666.1"/>
    <property type="molecule type" value="Genomic_DNA"/>
</dbReference>
<feature type="chain" id="PRO_5021960664" description="Toxin co-regulated pilus biosynthesis protein Q C-terminal domain-containing protein" evidence="1">
    <location>
        <begin position="31"/>
        <end position="179"/>
    </location>
</feature>
<dbReference type="KEGG" id="lcre:Pla8534_44870"/>
<feature type="signal peptide" evidence="1">
    <location>
        <begin position="1"/>
        <end position="30"/>
    </location>
</feature>
<evidence type="ECO:0000256" key="1">
    <source>
        <dbReference type="SAM" id="SignalP"/>
    </source>
</evidence>
<gene>
    <name evidence="2" type="ORF">Pla8534_44870</name>
</gene>
<dbReference type="Proteomes" id="UP000317648">
    <property type="component" value="Chromosome"/>
</dbReference>
<organism evidence="2 3">
    <name type="scientific">Lignipirellula cremea</name>
    <dbReference type="NCBI Taxonomy" id="2528010"/>
    <lineage>
        <taxon>Bacteria</taxon>
        <taxon>Pseudomonadati</taxon>
        <taxon>Planctomycetota</taxon>
        <taxon>Planctomycetia</taxon>
        <taxon>Pirellulales</taxon>
        <taxon>Pirellulaceae</taxon>
        <taxon>Lignipirellula</taxon>
    </lineage>
</organism>
<evidence type="ECO:0000313" key="3">
    <source>
        <dbReference type="Proteomes" id="UP000317648"/>
    </source>
</evidence>
<dbReference type="AlphaFoldDB" id="A0A518DXU0"/>
<sequence precursor="true">MGSRKRQSWRPRCAIAAVLLSLLLAAPVRAQTSPATVPIVGLCLAPELTLIPEVHTWPKYEPGENAAEVQRRFEQDWAARWREPVSKAVTVDLLRRLILQRDQAGLADYRPDLDLAGLEWRAITMQTVRQSPYLVFEATAADLPRVNAILRWLKIYCLYDVQRGAIIRVTLTIVGERDE</sequence>
<proteinExistence type="predicted"/>
<protein>
    <recommendedName>
        <fullName evidence="4">Toxin co-regulated pilus biosynthesis protein Q C-terminal domain-containing protein</fullName>
    </recommendedName>
</protein>
<keyword evidence="3" id="KW-1185">Reference proteome</keyword>
<name>A0A518DXU0_9BACT</name>
<reference evidence="2 3" key="1">
    <citation type="submission" date="2019-02" db="EMBL/GenBank/DDBJ databases">
        <title>Deep-cultivation of Planctomycetes and their phenomic and genomic characterization uncovers novel biology.</title>
        <authorList>
            <person name="Wiegand S."/>
            <person name="Jogler M."/>
            <person name="Boedeker C."/>
            <person name="Pinto D."/>
            <person name="Vollmers J."/>
            <person name="Rivas-Marin E."/>
            <person name="Kohn T."/>
            <person name="Peeters S.H."/>
            <person name="Heuer A."/>
            <person name="Rast P."/>
            <person name="Oberbeckmann S."/>
            <person name="Bunk B."/>
            <person name="Jeske O."/>
            <person name="Meyerdierks A."/>
            <person name="Storesund J.E."/>
            <person name="Kallscheuer N."/>
            <person name="Luecker S."/>
            <person name="Lage O.M."/>
            <person name="Pohl T."/>
            <person name="Merkel B.J."/>
            <person name="Hornburger P."/>
            <person name="Mueller R.-W."/>
            <person name="Bruemmer F."/>
            <person name="Labrenz M."/>
            <person name="Spormann A.M."/>
            <person name="Op den Camp H."/>
            <person name="Overmann J."/>
            <person name="Amann R."/>
            <person name="Jetten M.S.M."/>
            <person name="Mascher T."/>
            <person name="Medema M.H."/>
            <person name="Devos D.P."/>
            <person name="Kaster A.-K."/>
            <person name="Ovreas L."/>
            <person name="Rohde M."/>
            <person name="Galperin M.Y."/>
            <person name="Jogler C."/>
        </authorList>
    </citation>
    <scope>NUCLEOTIDE SEQUENCE [LARGE SCALE GENOMIC DNA]</scope>
    <source>
        <strain evidence="2 3">Pla85_3_4</strain>
    </source>
</reference>
<accession>A0A518DXU0</accession>
<evidence type="ECO:0000313" key="2">
    <source>
        <dbReference type="EMBL" id="QDU96666.1"/>
    </source>
</evidence>
<evidence type="ECO:0008006" key="4">
    <source>
        <dbReference type="Google" id="ProtNLM"/>
    </source>
</evidence>
<keyword evidence="1" id="KW-0732">Signal</keyword>